<gene>
    <name evidence="1" type="ORF">HNY73_023031</name>
</gene>
<evidence type="ECO:0000313" key="1">
    <source>
        <dbReference type="EMBL" id="KAF8765013.1"/>
    </source>
</evidence>
<dbReference type="EMBL" id="JABXBU010002231">
    <property type="protein sequence ID" value="KAF8765013.1"/>
    <property type="molecule type" value="Genomic_DNA"/>
</dbReference>
<comment type="caution">
    <text evidence="1">The sequence shown here is derived from an EMBL/GenBank/DDBJ whole genome shotgun (WGS) entry which is preliminary data.</text>
</comment>
<keyword evidence="2" id="KW-1185">Reference proteome</keyword>
<name>A0A8T0E3L1_ARGBR</name>
<organism evidence="1 2">
    <name type="scientific">Argiope bruennichi</name>
    <name type="common">Wasp spider</name>
    <name type="synonym">Aranea bruennichi</name>
    <dbReference type="NCBI Taxonomy" id="94029"/>
    <lineage>
        <taxon>Eukaryota</taxon>
        <taxon>Metazoa</taxon>
        <taxon>Ecdysozoa</taxon>
        <taxon>Arthropoda</taxon>
        <taxon>Chelicerata</taxon>
        <taxon>Arachnida</taxon>
        <taxon>Araneae</taxon>
        <taxon>Araneomorphae</taxon>
        <taxon>Entelegynae</taxon>
        <taxon>Araneoidea</taxon>
        <taxon>Araneidae</taxon>
        <taxon>Argiope</taxon>
    </lineage>
</organism>
<dbReference type="AlphaFoldDB" id="A0A8T0E3L1"/>
<proteinExistence type="predicted"/>
<reference evidence="1" key="1">
    <citation type="journal article" date="2020" name="bioRxiv">
        <title>Chromosome-level reference genome of the European wasp spider Argiope bruennichi: a resource for studies on range expansion and evolutionary adaptation.</title>
        <authorList>
            <person name="Sheffer M.M."/>
            <person name="Hoppe A."/>
            <person name="Krehenwinkel H."/>
            <person name="Uhl G."/>
            <person name="Kuss A.W."/>
            <person name="Jensen L."/>
            <person name="Jensen C."/>
            <person name="Gillespie R.G."/>
            <person name="Hoff K.J."/>
            <person name="Prost S."/>
        </authorList>
    </citation>
    <scope>NUCLEOTIDE SEQUENCE</scope>
</reference>
<dbReference type="Proteomes" id="UP000807504">
    <property type="component" value="Unassembled WGS sequence"/>
</dbReference>
<evidence type="ECO:0000313" key="2">
    <source>
        <dbReference type="Proteomes" id="UP000807504"/>
    </source>
</evidence>
<sequence length="177" mass="20188">MDAESLDTRDLLRDLYMDWDDDPAPRTVAILDYWIISLISGSPFLILVSEGRTEGIDCIGSFVGCPSILLFVIYEMKNSPVSFGTPSPVRERGVFAWNRRQVPLICGRRQPWIKEAVSGGRRYCRGLPDFFHYRFGTFHHLLGWSAVRSIILTASIIPHWLPSFFSPPSSLPIEERE</sequence>
<protein>
    <submittedName>
        <fullName evidence="1">Uncharacterized protein</fullName>
    </submittedName>
</protein>
<reference evidence="1" key="2">
    <citation type="submission" date="2020-06" db="EMBL/GenBank/DDBJ databases">
        <authorList>
            <person name="Sheffer M."/>
        </authorList>
    </citation>
    <scope>NUCLEOTIDE SEQUENCE</scope>
</reference>
<accession>A0A8T0E3L1</accession>